<reference evidence="1 2" key="1">
    <citation type="submission" date="2019-02" db="EMBL/GenBank/DDBJ databases">
        <title>Halieaceae_genomes.</title>
        <authorList>
            <person name="Li S.-H."/>
        </authorList>
    </citation>
    <scope>NUCLEOTIDE SEQUENCE [LARGE SCALE GENOMIC DNA]</scope>
    <source>
        <strain evidence="1 2">JH123</strain>
    </source>
</reference>
<organism evidence="1 2">
    <name type="scientific">Candidatus Paraluminiphilus aquimaris</name>
    <dbReference type="NCBI Taxonomy" id="2518994"/>
    <lineage>
        <taxon>Bacteria</taxon>
        <taxon>Pseudomonadati</taxon>
        <taxon>Pseudomonadota</taxon>
        <taxon>Gammaproteobacteria</taxon>
        <taxon>Cellvibrionales</taxon>
        <taxon>Halieaceae</taxon>
        <taxon>Candidatus Paraluminiphilus</taxon>
    </lineage>
</organism>
<gene>
    <name evidence="1" type="ORF">E0F26_09340</name>
</gene>
<dbReference type="InterPro" id="IPR014710">
    <property type="entry name" value="RmlC-like_jellyroll"/>
</dbReference>
<name>A0ABY6Q7E0_9GAMM</name>
<sequence length="112" mass="12128">MKERLGTFNDEADAYAQCEAAGYTAHKFDFPAVENEPHWHDFDSLTFIVAGELTVVDVEEGVTYTCGAGTKLVGQKGFAHCEKSEGYTAIIGFAQDPSTLTQPINKPLPASL</sequence>
<protein>
    <recommendedName>
        <fullName evidence="3">Cupin</fullName>
    </recommendedName>
</protein>
<keyword evidence="2" id="KW-1185">Reference proteome</keyword>
<proteinExistence type="predicted"/>
<dbReference type="SUPFAM" id="SSF51182">
    <property type="entry name" value="RmlC-like cupins"/>
    <property type="match status" value="1"/>
</dbReference>
<evidence type="ECO:0000313" key="2">
    <source>
        <dbReference type="Proteomes" id="UP001317963"/>
    </source>
</evidence>
<evidence type="ECO:0008006" key="3">
    <source>
        <dbReference type="Google" id="ProtNLM"/>
    </source>
</evidence>
<dbReference type="Gene3D" id="2.60.120.10">
    <property type="entry name" value="Jelly Rolls"/>
    <property type="match status" value="1"/>
</dbReference>
<accession>A0ABY6Q7E0</accession>
<evidence type="ECO:0000313" key="1">
    <source>
        <dbReference type="EMBL" id="UZP74925.1"/>
    </source>
</evidence>
<dbReference type="Proteomes" id="UP001317963">
    <property type="component" value="Chromosome"/>
</dbReference>
<dbReference type="EMBL" id="CP036501">
    <property type="protein sequence ID" value="UZP74925.1"/>
    <property type="molecule type" value="Genomic_DNA"/>
</dbReference>
<dbReference type="InterPro" id="IPR011051">
    <property type="entry name" value="RmlC_Cupin_sf"/>
</dbReference>
<dbReference type="RefSeq" id="WP_279241389.1">
    <property type="nucleotide sequence ID" value="NZ_CP036501.1"/>
</dbReference>